<protein>
    <recommendedName>
        <fullName evidence="2">Protein kinase domain-containing protein</fullName>
    </recommendedName>
</protein>
<name>A0A3G4ZX97_9VIRU</name>
<sequence>MENPTIYICPMELLMKHSLYVSDVVDTWALGCLYYL</sequence>
<feature type="non-terminal residue" evidence="1">
    <location>
        <position position="36"/>
    </location>
</feature>
<reference evidence="1" key="1">
    <citation type="submission" date="2018-10" db="EMBL/GenBank/DDBJ databases">
        <title>Hidden diversity of soil giant viruses.</title>
        <authorList>
            <person name="Schulz F."/>
            <person name="Alteio L."/>
            <person name="Goudeau D."/>
            <person name="Ryan E.M."/>
            <person name="Malmstrom R.R."/>
            <person name="Blanchard J."/>
            <person name="Woyke T."/>
        </authorList>
    </citation>
    <scope>NUCLEOTIDE SEQUENCE</scope>
    <source>
        <strain evidence="1">EDV1</strain>
    </source>
</reference>
<accession>A0A3G4ZX97</accession>
<gene>
    <name evidence="1" type="ORF">Edafosvirus61_4</name>
</gene>
<evidence type="ECO:0000313" key="1">
    <source>
        <dbReference type="EMBL" id="AYV78964.1"/>
    </source>
</evidence>
<dbReference type="EMBL" id="MK072126">
    <property type="protein sequence ID" value="AYV78964.1"/>
    <property type="molecule type" value="Genomic_DNA"/>
</dbReference>
<organism evidence="1">
    <name type="scientific">Edafosvirus sp</name>
    <dbReference type="NCBI Taxonomy" id="2487765"/>
    <lineage>
        <taxon>Viruses</taxon>
        <taxon>Varidnaviria</taxon>
        <taxon>Bamfordvirae</taxon>
        <taxon>Nucleocytoviricota</taxon>
        <taxon>Megaviricetes</taxon>
        <taxon>Imitervirales</taxon>
        <taxon>Mimiviridae</taxon>
        <taxon>Klosneuvirinae</taxon>
    </lineage>
</organism>
<proteinExistence type="predicted"/>
<evidence type="ECO:0008006" key="2">
    <source>
        <dbReference type="Google" id="ProtNLM"/>
    </source>
</evidence>